<dbReference type="InterPro" id="IPR018060">
    <property type="entry name" value="HTH_AraC"/>
</dbReference>
<keyword evidence="1" id="KW-0805">Transcription regulation</keyword>
<dbReference type="InterPro" id="IPR041522">
    <property type="entry name" value="CdaR_GGDEF"/>
</dbReference>
<dbReference type="RefSeq" id="WP_113035736.1">
    <property type="nucleotide sequence ID" value="NZ_QMFB01000034.1"/>
</dbReference>
<sequence length="787" mass="88862">MLHKMRSFTKRKHFLMRLVTFTLLICLVPIGVLGFFFYHNVQNSMRHGIEQANELYLNQTVNAMELVVKQIGNGFRTFVTNNTLTEFELFPLGNYFDEIGSWHTSSNREQLLDYMTSKAKVLRSMNDLLKLNEFICSVYYINPSRGIVLTSGHLQYEIDKFYDSGWNKGLEASSLGYPIIMNVRAAMQEDGRSRRVVPVVFRPLESNYTIVINLDADAFYANLISRLGVEHGSSVMVFSREGEPLLYDSDTSKADSIAFVQSTIASQNAAGNGSLKTHKVVGDKLVSWRSSEVLGWDIANVTNMHTLYKNVSNLRNLFFTVAILLTLATAVLVVVTSQRIYRPVNHLLQFVKEGSQGGSFGFKGRRPKGEFRVISEGLADAYATGKKLQLRLRESLPAHQEKFVRSLLKRHSLPMKAVEERFDYLGIDLKPSGIVPMLVTVENGGRTGGSIEFEQIEQLLVSDSIASAIDIAHPHWILKMEDDVYLVLVNCGEHEMSIIFSVAESIQQTILDNHGLIGAIGIGTSCKEIGDLPQSYEEAEEALQYRGMTAESDIVYIEDVRFHAHDPLPYPKDKETTLIVCLKNGDKEQALAVFAEMEKDMRAEAGKIAFPQVQQTFLLLLVKLIETVRDLHLDMREIMPGERANLLAVFLEKDDWRSMSAWFEGLIGATAAYIGQAFQEKKNTHVEHAKRLIETESAGSVSLTSIADRLNLNPAYLSRIFKEYTGVTFTDYVIQARVRLSKELLLQTELKVQDISERLGYAKVNHFIKLFKDMTGITPGEFRKQHY</sequence>
<keyword evidence="4" id="KW-1133">Transmembrane helix</keyword>
<dbReference type="Pfam" id="PF17853">
    <property type="entry name" value="GGDEF_2"/>
    <property type="match status" value="1"/>
</dbReference>
<dbReference type="PROSITE" id="PS00041">
    <property type="entry name" value="HTH_ARAC_FAMILY_1"/>
    <property type="match status" value="1"/>
</dbReference>
<dbReference type="PANTHER" id="PTHR43280:SF2">
    <property type="entry name" value="HTH-TYPE TRANSCRIPTIONAL REGULATOR EXSA"/>
    <property type="match status" value="1"/>
</dbReference>
<dbReference type="Pfam" id="PF12833">
    <property type="entry name" value="HTH_18"/>
    <property type="match status" value="1"/>
</dbReference>
<dbReference type="Gene3D" id="1.10.10.60">
    <property type="entry name" value="Homeodomain-like"/>
    <property type="match status" value="2"/>
</dbReference>
<comment type="caution">
    <text evidence="6">The sequence shown here is derived from an EMBL/GenBank/DDBJ whole genome shotgun (WGS) entry which is preliminary data.</text>
</comment>
<dbReference type="OrthoDB" id="2650757at2"/>
<dbReference type="InterPro" id="IPR018062">
    <property type="entry name" value="HTH_AraC-typ_CS"/>
</dbReference>
<accession>A0A329M5F3</accession>
<dbReference type="PANTHER" id="PTHR43280">
    <property type="entry name" value="ARAC-FAMILY TRANSCRIPTIONAL REGULATOR"/>
    <property type="match status" value="1"/>
</dbReference>
<dbReference type="EMBL" id="QMFB01000034">
    <property type="protein sequence ID" value="RAV12187.1"/>
    <property type="molecule type" value="Genomic_DNA"/>
</dbReference>
<evidence type="ECO:0000259" key="5">
    <source>
        <dbReference type="PROSITE" id="PS01124"/>
    </source>
</evidence>
<keyword evidence="7" id="KW-1185">Reference proteome</keyword>
<dbReference type="PROSITE" id="PS01124">
    <property type="entry name" value="HTH_ARAC_FAMILY_2"/>
    <property type="match status" value="1"/>
</dbReference>
<dbReference type="Proteomes" id="UP000250369">
    <property type="component" value="Unassembled WGS sequence"/>
</dbReference>
<name>A0A329M5F3_9BACL</name>
<gene>
    <name evidence="6" type="ORF">DQG23_35290</name>
</gene>
<dbReference type="InterPro" id="IPR020449">
    <property type="entry name" value="Tscrpt_reg_AraC-type_HTH"/>
</dbReference>
<proteinExistence type="predicted"/>
<dbReference type="AlphaFoldDB" id="A0A329M5F3"/>
<evidence type="ECO:0000313" key="6">
    <source>
        <dbReference type="EMBL" id="RAV12187.1"/>
    </source>
</evidence>
<dbReference type="PRINTS" id="PR00032">
    <property type="entry name" value="HTHARAC"/>
</dbReference>
<keyword evidence="3" id="KW-0804">Transcription</keyword>
<evidence type="ECO:0000256" key="3">
    <source>
        <dbReference type="ARBA" id="ARBA00023163"/>
    </source>
</evidence>
<evidence type="ECO:0000256" key="4">
    <source>
        <dbReference type="SAM" id="Phobius"/>
    </source>
</evidence>
<evidence type="ECO:0000313" key="7">
    <source>
        <dbReference type="Proteomes" id="UP000250369"/>
    </source>
</evidence>
<reference evidence="6 7" key="1">
    <citation type="journal article" date="2009" name="Int. J. Syst. Evol. Microbiol.">
        <title>Paenibacillus contaminans sp. nov., isolated from a contaminated laboratory plate.</title>
        <authorList>
            <person name="Chou J.H."/>
            <person name="Lee J.H."/>
            <person name="Lin M.C."/>
            <person name="Chang P.S."/>
            <person name="Arun A.B."/>
            <person name="Young C.C."/>
            <person name="Chen W.M."/>
        </authorList>
    </citation>
    <scope>NUCLEOTIDE SEQUENCE [LARGE SCALE GENOMIC DNA]</scope>
    <source>
        <strain evidence="6 7">CKOBP-6</strain>
    </source>
</reference>
<evidence type="ECO:0000256" key="1">
    <source>
        <dbReference type="ARBA" id="ARBA00023015"/>
    </source>
</evidence>
<dbReference type="SMART" id="SM00342">
    <property type="entry name" value="HTH_ARAC"/>
    <property type="match status" value="1"/>
</dbReference>
<dbReference type="InterPro" id="IPR009057">
    <property type="entry name" value="Homeodomain-like_sf"/>
</dbReference>
<keyword evidence="2" id="KW-0238">DNA-binding</keyword>
<feature type="domain" description="HTH araC/xylS-type" evidence="5">
    <location>
        <begin position="687"/>
        <end position="785"/>
    </location>
</feature>
<evidence type="ECO:0000256" key="2">
    <source>
        <dbReference type="ARBA" id="ARBA00023125"/>
    </source>
</evidence>
<dbReference type="GO" id="GO:0003700">
    <property type="term" value="F:DNA-binding transcription factor activity"/>
    <property type="evidence" value="ECO:0007669"/>
    <property type="project" value="InterPro"/>
</dbReference>
<dbReference type="GO" id="GO:0043565">
    <property type="term" value="F:sequence-specific DNA binding"/>
    <property type="evidence" value="ECO:0007669"/>
    <property type="project" value="InterPro"/>
</dbReference>
<keyword evidence="4" id="KW-0472">Membrane</keyword>
<organism evidence="6 7">
    <name type="scientific">Paenibacillus contaminans</name>
    <dbReference type="NCBI Taxonomy" id="450362"/>
    <lineage>
        <taxon>Bacteria</taxon>
        <taxon>Bacillati</taxon>
        <taxon>Bacillota</taxon>
        <taxon>Bacilli</taxon>
        <taxon>Bacillales</taxon>
        <taxon>Paenibacillaceae</taxon>
        <taxon>Paenibacillus</taxon>
    </lineage>
</organism>
<feature type="transmembrane region" description="Helical" evidence="4">
    <location>
        <begin position="317"/>
        <end position="335"/>
    </location>
</feature>
<protein>
    <recommendedName>
        <fullName evidence="5">HTH araC/xylS-type domain-containing protein</fullName>
    </recommendedName>
</protein>
<keyword evidence="4" id="KW-0812">Transmembrane</keyword>
<dbReference type="SUPFAM" id="SSF46689">
    <property type="entry name" value="Homeodomain-like"/>
    <property type="match status" value="2"/>
</dbReference>